<protein>
    <submittedName>
        <fullName evidence="1">Uncharacterized protein</fullName>
    </submittedName>
</protein>
<dbReference type="Proteomes" id="UP000235554">
    <property type="component" value="Unassembled WGS sequence"/>
</dbReference>
<accession>A0A855IV69</accession>
<dbReference type="AlphaFoldDB" id="A0A855IV69"/>
<evidence type="ECO:0000313" key="1">
    <source>
        <dbReference type="EMBL" id="PMM61477.1"/>
    </source>
</evidence>
<reference evidence="2" key="1">
    <citation type="submission" date="2016-07" db="EMBL/GenBank/DDBJ databases">
        <title>Nontailed viruses are major unrecognized killers of bacteria in the ocean.</title>
        <authorList>
            <person name="Kauffman K."/>
            <person name="Hussain F."/>
            <person name="Yang J."/>
            <person name="Arevalo P."/>
            <person name="Brown J."/>
            <person name="Cutler M."/>
            <person name="Kelly L."/>
            <person name="Polz M.F."/>
        </authorList>
    </citation>
    <scope>NUCLEOTIDE SEQUENCE [LARGE SCALE GENOMIC DNA]</scope>
    <source>
        <strain evidence="2">10N.261.48.A1</strain>
    </source>
</reference>
<evidence type="ECO:0000313" key="2">
    <source>
        <dbReference type="Proteomes" id="UP000235554"/>
    </source>
</evidence>
<gene>
    <name evidence="1" type="ORF">BCT50_20955</name>
</gene>
<sequence length="85" mass="9866">MPLGYYLVDGPYVKSGLVVENISDIVEEILTISINKVKQNRQKAYKVESDPCYLEWQFDKTPESEKAWRDKVAEIKARYPLPTTE</sequence>
<proteinExistence type="predicted"/>
<organism evidence="1 2">
    <name type="scientific">Vibrio lentus</name>
    <dbReference type="NCBI Taxonomy" id="136468"/>
    <lineage>
        <taxon>Bacteria</taxon>
        <taxon>Pseudomonadati</taxon>
        <taxon>Pseudomonadota</taxon>
        <taxon>Gammaproteobacteria</taxon>
        <taxon>Vibrionales</taxon>
        <taxon>Vibrionaceae</taxon>
        <taxon>Vibrio</taxon>
    </lineage>
</organism>
<name>A0A855IV69_9VIBR</name>
<comment type="caution">
    <text evidence="1">The sequence shown here is derived from an EMBL/GenBank/DDBJ whole genome shotgun (WGS) entry which is preliminary data.</text>
</comment>
<dbReference type="EMBL" id="MCZJ01000008">
    <property type="protein sequence ID" value="PMM61477.1"/>
    <property type="molecule type" value="Genomic_DNA"/>
</dbReference>